<dbReference type="Gene3D" id="2.60.40.3620">
    <property type="match status" value="3"/>
</dbReference>
<proteinExistence type="predicted"/>
<organism evidence="3 4">
    <name type="scientific">Chryseosolibacter histidini</name>
    <dbReference type="NCBI Taxonomy" id="2782349"/>
    <lineage>
        <taxon>Bacteria</taxon>
        <taxon>Pseudomonadati</taxon>
        <taxon>Bacteroidota</taxon>
        <taxon>Cytophagia</taxon>
        <taxon>Cytophagales</taxon>
        <taxon>Chryseotaleaceae</taxon>
        <taxon>Chryseosolibacter</taxon>
    </lineage>
</organism>
<dbReference type="Pfam" id="PF14292">
    <property type="entry name" value="SusE"/>
    <property type="match status" value="1"/>
</dbReference>
<feature type="domain" description="SusE outer membrane protein" evidence="2">
    <location>
        <begin position="25"/>
        <end position="123"/>
    </location>
</feature>
<dbReference type="Proteomes" id="UP001319200">
    <property type="component" value="Unassembled WGS sequence"/>
</dbReference>
<comment type="caution">
    <text evidence="3">The sequence shown here is derived from an EMBL/GenBank/DDBJ whole genome shotgun (WGS) entry which is preliminary data.</text>
</comment>
<dbReference type="PROSITE" id="PS51257">
    <property type="entry name" value="PROKAR_LIPOPROTEIN"/>
    <property type="match status" value="1"/>
</dbReference>
<keyword evidence="1" id="KW-0732">Signal</keyword>
<accession>A0AAP2GME4</accession>
<gene>
    <name evidence="3" type="ORF">KK083_08345</name>
</gene>
<evidence type="ECO:0000313" key="3">
    <source>
        <dbReference type="EMBL" id="MBT1696878.1"/>
    </source>
</evidence>
<reference evidence="3 4" key="1">
    <citation type="submission" date="2021-05" db="EMBL/GenBank/DDBJ databases">
        <title>A Polyphasic approach of four new species of the genus Ohtaekwangia: Ohtaekwangia histidinii sp. nov., Ohtaekwangia cretensis sp. nov., Ohtaekwangia indiensis sp. nov., Ohtaekwangia reichenbachii sp. nov. from diverse environment.</title>
        <authorList>
            <person name="Octaviana S."/>
        </authorList>
    </citation>
    <scope>NUCLEOTIDE SEQUENCE [LARGE SCALE GENOMIC DNA]</scope>
    <source>
        <strain evidence="3 4">PWU4</strain>
    </source>
</reference>
<feature type="chain" id="PRO_5043023050" evidence="1">
    <location>
        <begin position="19"/>
        <end position="582"/>
    </location>
</feature>
<sequence length="582" mass="62890">MKILHYIFKLCIITLVFAACDNEENENIGKGESISSFKLVTPANFTALTLNPGTPQKAIVLEWEAAKTGLGGTPTYRFLLDKAGNDFTAPLLAVDADNEGKSPKVTLTMSTLSNIASSGGTSDFIWTVEAKTVNELGENKVKAAGSFALKLSVSPTGIGEFTYAAPSPNQKLFLDGIRTPNQNVVFSWSAATSTQGTVKYKWIAATTADGFANPVLTLDADNNGTASTLTLTHKKLIELLHGITYTDGLFWRVQATVNDFSYAPETRFVWFEIFDVPTLYIVGSFTNNWSNNCTDAIQLTNKGGGVFESLINIPANAEFKFVLTCGSWDVNWGSSTGSTITSGTEYAFGGDNIKVQNASGYFVRADFATGKFKLTAFTPPTDMFLVGGSTSAGWNPGNSVKFVKKATNVFEIYAYMETGEGFKFLQVQDWAGDWGSKKQSRSVSNGVISGDLAQDDEDNATIDASGFYRITLDYNTLKYKVEPMAWGIIGSARTGNDAGWASDDDMTFVGGKGSYKWTKTITLFNGNIKFRANDGWDTNFGDTGANGSLEYGGSDIAVTAGTYVIEMILDPITGYKYTITPQ</sequence>
<name>A0AAP2GME4_9BACT</name>
<evidence type="ECO:0000259" key="2">
    <source>
        <dbReference type="Pfam" id="PF14292"/>
    </source>
</evidence>
<dbReference type="AlphaFoldDB" id="A0AAP2GME4"/>
<keyword evidence="4" id="KW-1185">Reference proteome</keyword>
<dbReference type="CDD" id="cd12956">
    <property type="entry name" value="CBM_SusE-F_like"/>
    <property type="match status" value="1"/>
</dbReference>
<protein>
    <submittedName>
        <fullName evidence="3">SusF/SusE family outer membrane protein</fullName>
    </submittedName>
</protein>
<feature type="signal peptide" evidence="1">
    <location>
        <begin position="1"/>
        <end position="18"/>
    </location>
</feature>
<dbReference type="InterPro" id="IPR025970">
    <property type="entry name" value="SusE"/>
</dbReference>
<evidence type="ECO:0000256" key="1">
    <source>
        <dbReference type="SAM" id="SignalP"/>
    </source>
</evidence>
<dbReference type="RefSeq" id="WP_254162401.1">
    <property type="nucleotide sequence ID" value="NZ_JAHESF010000006.1"/>
</dbReference>
<evidence type="ECO:0000313" key="4">
    <source>
        <dbReference type="Proteomes" id="UP001319200"/>
    </source>
</evidence>
<dbReference type="EMBL" id="JAHESF010000006">
    <property type="protein sequence ID" value="MBT1696878.1"/>
    <property type="molecule type" value="Genomic_DNA"/>
</dbReference>